<proteinExistence type="predicted"/>
<evidence type="ECO:0000313" key="10">
    <source>
        <dbReference type="EMBL" id="KAK7737083.1"/>
    </source>
</evidence>
<dbReference type="Gene3D" id="3.30.200.20">
    <property type="entry name" value="Phosphorylase Kinase, domain 1"/>
    <property type="match status" value="1"/>
</dbReference>
<dbReference type="PANTHER" id="PTHR47634">
    <property type="entry name" value="PROTEIN KINASE DOMAIN-CONTAINING PROTEIN-RELATED"/>
    <property type="match status" value="1"/>
</dbReference>
<evidence type="ECO:0000256" key="3">
    <source>
        <dbReference type="ARBA" id="ARBA00022679"/>
    </source>
</evidence>
<keyword evidence="5" id="KW-0418">Kinase</keyword>
<dbReference type="Gene3D" id="1.10.510.10">
    <property type="entry name" value="Transferase(Phosphotransferase) domain 1"/>
    <property type="match status" value="1"/>
</dbReference>
<accession>A0ABR1PHP5</accession>
<dbReference type="InterPro" id="IPR000719">
    <property type="entry name" value="Prot_kinase_dom"/>
</dbReference>
<dbReference type="PANTHER" id="PTHR47634:SF9">
    <property type="entry name" value="PROTEIN KINASE DOMAIN-CONTAINING PROTEIN-RELATED"/>
    <property type="match status" value="1"/>
</dbReference>
<evidence type="ECO:0000313" key="11">
    <source>
        <dbReference type="Proteomes" id="UP001430848"/>
    </source>
</evidence>
<evidence type="ECO:0000256" key="5">
    <source>
        <dbReference type="ARBA" id="ARBA00022777"/>
    </source>
</evidence>
<comment type="catalytic activity">
    <reaction evidence="8">
        <text>L-seryl-[protein] + ATP = O-phospho-L-seryl-[protein] + ADP + H(+)</text>
        <dbReference type="Rhea" id="RHEA:17989"/>
        <dbReference type="Rhea" id="RHEA-COMP:9863"/>
        <dbReference type="Rhea" id="RHEA-COMP:11604"/>
        <dbReference type="ChEBI" id="CHEBI:15378"/>
        <dbReference type="ChEBI" id="CHEBI:29999"/>
        <dbReference type="ChEBI" id="CHEBI:30616"/>
        <dbReference type="ChEBI" id="CHEBI:83421"/>
        <dbReference type="ChEBI" id="CHEBI:456216"/>
        <dbReference type="EC" id="2.7.11.1"/>
    </reaction>
</comment>
<dbReference type="Pfam" id="PF00069">
    <property type="entry name" value="Pkinase"/>
    <property type="match status" value="1"/>
</dbReference>
<evidence type="ECO:0000256" key="1">
    <source>
        <dbReference type="ARBA" id="ARBA00012513"/>
    </source>
</evidence>
<evidence type="ECO:0000256" key="4">
    <source>
        <dbReference type="ARBA" id="ARBA00022741"/>
    </source>
</evidence>
<sequence>MEDDSNSELQDFRFNPHGLDNCEDLEQYEPGGFHPVHIDDHYDNGRYRVIHKLGAGGFSTVWLAQDLPGRRWVGLKFIVAAESEGYIVRSSAIVADSVLANSELLVKPERDFWVDGPNGHFTANNISLALSEEITSYGIDDIYRAFGHPRTAPLGLCNEDDPGPGPHAPQYYVAPLDFFASSANILTKQIRILDFDQCFECDNPPKRTGIPAKYMAPEVIAGGPPSKASDIWSLGCTIFRLRAGRDIFFDYDTFSPADALQQIHRFLGDLPDNLAQARFDTEGYPTEDESRTPLMYFREKSNLRDEIGKIWDEPPSLSMRSDGEIDTTVYTQPSAPSDSLFSEEAERVTPYPLVYRSMLWKPTAVRVDGTHYIFYEDETSPFWGAFPLITNDEAELLGDLLSRIFAYDPSRRPDIQEILGRSWFKQYGVLSQEGI</sequence>
<organism evidence="10 11">
    <name type="scientific">Diaporthe eres</name>
    <name type="common">Phomopsis oblonga</name>
    <dbReference type="NCBI Taxonomy" id="83184"/>
    <lineage>
        <taxon>Eukaryota</taxon>
        <taxon>Fungi</taxon>
        <taxon>Dikarya</taxon>
        <taxon>Ascomycota</taxon>
        <taxon>Pezizomycotina</taxon>
        <taxon>Sordariomycetes</taxon>
        <taxon>Sordariomycetidae</taxon>
        <taxon>Diaporthales</taxon>
        <taxon>Diaporthaceae</taxon>
        <taxon>Diaporthe</taxon>
        <taxon>Diaporthe eres species complex</taxon>
    </lineage>
</organism>
<dbReference type="InterPro" id="IPR011009">
    <property type="entry name" value="Kinase-like_dom_sf"/>
</dbReference>
<dbReference type="PROSITE" id="PS50011">
    <property type="entry name" value="PROTEIN_KINASE_DOM"/>
    <property type="match status" value="1"/>
</dbReference>
<comment type="catalytic activity">
    <reaction evidence="7">
        <text>L-threonyl-[protein] + ATP = O-phospho-L-threonyl-[protein] + ADP + H(+)</text>
        <dbReference type="Rhea" id="RHEA:46608"/>
        <dbReference type="Rhea" id="RHEA-COMP:11060"/>
        <dbReference type="Rhea" id="RHEA-COMP:11605"/>
        <dbReference type="ChEBI" id="CHEBI:15378"/>
        <dbReference type="ChEBI" id="CHEBI:30013"/>
        <dbReference type="ChEBI" id="CHEBI:30616"/>
        <dbReference type="ChEBI" id="CHEBI:61977"/>
        <dbReference type="ChEBI" id="CHEBI:456216"/>
        <dbReference type="EC" id="2.7.11.1"/>
    </reaction>
</comment>
<evidence type="ECO:0000256" key="7">
    <source>
        <dbReference type="ARBA" id="ARBA00047899"/>
    </source>
</evidence>
<evidence type="ECO:0000256" key="6">
    <source>
        <dbReference type="ARBA" id="ARBA00022840"/>
    </source>
</evidence>
<gene>
    <name evidence="10" type="ORF">SLS63_002874</name>
</gene>
<evidence type="ECO:0000256" key="2">
    <source>
        <dbReference type="ARBA" id="ARBA00022527"/>
    </source>
</evidence>
<evidence type="ECO:0000259" key="9">
    <source>
        <dbReference type="PROSITE" id="PS50011"/>
    </source>
</evidence>
<keyword evidence="6" id="KW-0067">ATP-binding</keyword>
<feature type="domain" description="Protein kinase" evidence="9">
    <location>
        <begin position="47"/>
        <end position="424"/>
    </location>
</feature>
<dbReference type="SMART" id="SM00220">
    <property type="entry name" value="S_TKc"/>
    <property type="match status" value="1"/>
</dbReference>
<comment type="caution">
    <text evidence="10">The sequence shown here is derived from an EMBL/GenBank/DDBJ whole genome shotgun (WGS) entry which is preliminary data.</text>
</comment>
<dbReference type="InterPro" id="IPR051334">
    <property type="entry name" value="SRPK"/>
</dbReference>
<dbReference type="Proteomes" id="UP001430848">
    <property type="component" value="Unassembled WGS sequence"/>
</dbReference>
<protein>
    <recommendedName>
        <fullName evidence="1">non-specific serine/threonine protein kinase</fullName>
        <ecNumber evidence="1">2.7.11.1</ecNumber>
    </recommendedName>
</protein>
<dbReference type="SUPFAM" id="SSF56112">
    <property type="entry name" value="Protein kinase-like (PK-like)"/>
    <property type="match status" value="2"/>
</dbReference>
<keyword evidence="11" id="KW-1185">Reference proteome</keyword>
<keyword evidence="3" id="KW-0808">Transferase</keyword>
<dbReference type="EMBL" id="JAKNSF020000008">
    <property type="protein sequence ID" value="KAK7737083.1"/>
    <property type="molecule type" value="Genomic_DNA"/>
</dbReference>
<reference evidence="10 11" key="1">
    <citation type="submission" date="2024-02" db="EMBL/GenBank/DDBJ databases">
        <title>De novo assembly and annotation of 12 fungi associated with fruit tree decline syndrome in Ontario, Canada.</title>
        <authorList>
            <person name="Sulman M."/>
            <person name="Ellouze W."/>
            <person name="Ilyukhin E."/>
        </authorList>
    </citation>
    <scope>NUCLEOTIDE SEQUENCE [LARGE SCALE GENOMIC DNA]</scope>
    <source>
        <strain evidence="10 11">M169</strain>
    </source>
</reference>
<evidence type="ECO:0000256" key="8">
    <source>
        <dbReference type="ARBA" id="ARBA00048679"/>
    </source>
</evidence>
<name>A0ABR1PHP5_DIAER</name>
<keyword evidence="4" id="KW-0547">Nucleotide-binding</keyword>
<dbReference type="EC" id="2.7.11.1" evidence="1"/>
<keyword evidence="2" id="KW-0723">Serine/threonine-protein kinase</keyword>